<accession>A0A2P7B5C9</accession>
<protein>
    <submittedName>
        <fullName evidence="1">Uncharacterized protein</fullName>
    </submittedName>
</protein>
<dbReference type="EMBL" id="PGGO01000036">
    <property type="protein sequence ID" value="PSH61674.1"/>
    <property type="molecule type" value="Genomic_DNA"/>
</dbReference>
<sequence>MEREGGPGGATGAEVARRAAVLRPLVQAYLTGSGSLESGIRDAVWWRLERIIACRNRTGIPKSVDM</sequence>
<gene>
    <name evidence="1" type="ORF">CU102_26765</name>
</gene>
<reference evidence="2" key="1">
    <citation type="submission" date="2017-11" db="EMBL/GenBank/DDBJ databases">
        <authorList>
            <person name="Kuznetsova I."/>
            <person name="Sazanova A."/>
            <person name="Chirak E."/>
            <person name="Safronova V."/>
            <person name="Willems A."/>
        </authorList>
    </citation>
    <scope>NUCLEOTIDE SEQUENCE [LARGE SCALE GENOMIC DNA]</scope>
    <source>
        <strain evidence="2">STM 196</strain>
    </source>
</reference>
<keyword evidence="2" id="KW-1185">Reference proteome</keyword>
<dbReference type="Proteomes" id="UP000241444">
    <property type="component" value="Unassembled WGS sequence"/>
</dbReference>
<evidence type="ECO:0000313" key="1">
    <source>
        <dbReference type="EMBL" id="PSH61674.1"/>
    </source>
</evidence>
<dbReference type="AlphaFoldDB" id="A0A2P7B5C9"/>
<organism evidence="1 2">
    <name type="scientific">Phyllobacterium brassicacearum</name>
    <dbReference type="NCBI Taxonomy" id="314235"/>
    <lineage>
        <taxon>Bacteria</taxon>
        <taxon>Pseudomonadati</taxon>
        <taxon>Pseudomonadota</taxon>
        <taxon>Alphaproteobacteria</taxon>
        <taxon>Hyphomicrobiales</taxon>
        <taxon>Phyllobacteriaceae</taxon>
        <taxon>Phyllobacterium</taxon>
    </lineage>
</organism>
<name>A0A2P7B5C9_9HYPH</name>
<proteinExistence type="predicted"/>
<comment type="caution">
    <text evidence="1">The sequence shown here is derived from an EMBL/GenBank/DDBJ whole genome shotgun (WGS) entry which is preliminary data.</text>
</comment>
<evidence type="ECO:0000313" key="2">
    <source>
        <dbReference type="Proteomes" id="UP000241444"/>
    </source>
</evidence>